<comment type="caution">
    <text evidence="2">The sequence shown here is derived from an EMBL/GenBank/DDBJ whole genome shotgun (WGS) entry which is preliminary data.</text>
</comment>
<accession>A0A656PN53</accession>
<dbReference type="InterPro" id="IPR043129">
    <property type="entry name" value="ATPase_NBD"/>
</dbReference>
<dbReference type="AlphaFoldDB" id="A0A656PN53"/>
<evidence type="ECO:0000313" key="3">
    <source>
        <dbReference type="Proteomes" id="UP000262056"/>
    </source>
</evidence>
<evidence type="ECO:0008006" key="4">
    <source>
        <dbReference type="Google" id="ProtNLM"/>
    </source>
</evidence>
<organism evidence="2 3">
    <name type="scientific">candidate division WWE3 bacterium</name>
    <dbReference type="NCBI Taxonomy" id="2053526"/>
    <lineage>
        <taxon>Bacteria</taxon>
        <taxon>Katanobacteria</taxon>
    </lineage>
</organism>
<evidence type="ECO:0000256" key="1">
    <source>
        <dbReference type="SAM" id="MobiDB-lite"/>
    </source>
</evidence>
<dbReference type="Proteomes" id="UP000262056">
    <property type="component" value="Unassembled WGS sequence"/>
</dbReference>
<feature type="region of interest" description="Disordered" evidence="1">
    <location>
        <begin position="96"/>
        <end position="126"/>
    </location>
</feature>
<dbReference type="EMBL" id="DQFB01000003">
    <property type="protein sequence ID" value="HCQ40442.1"/>
    <property type="molecule type" value="Genomic_DNA"/>
</dbReference>
<proteinExistence type="predicted"/>
<sequence>MFKIYIDTRLRKQTTVSLFEKTFLFWFKKDSLVVEADPADALSEILRKNNLGLDQISSFKAYPGPGSYTGLKMGHAAVNALNWVLKGTPAVKLPLPKYGSEPNITPPKGSNELPPASSFARPQVTK</sequence>
<dbReference type="Gene3D" id="3.30.420.40">
    <property type="match status" value="1"/>
</dbReference>
<evidence type="ECO:0000313" key="2">
    <source>
        <dbReference type="EMBL" id="HCQ40442.1"/>
    </source>
</evidence>
<gene>
    <name evidence="2" type="ORF">DIU24_01880</name>
</gene>
<reference evidence="2 3" key="1">
    <citation type="journal article" date="2018" name="Nat. Biotechnol.">
        <title>A standardized bacterial taxonomy based on genome phylogeny substantially revises the tree of life.</title>
        <authorList>
            <person name="Parks D.H."/>
            <person name="Chuvochina M."/>
            <person name="Waite D.W."/>
            <person name="Rinke C."/>
            <person name="Skarshewski A."/>
            <person name="Chaumeil P.A."/>
            <person name="Hugenholtz P."/>
        </authorList>
    </citation>
    <scope>NUCLEOTIDE SEQUENCE [LARGE SCALE GENOMIC DNA]</scope>
    <source>
        <strain evidence="2">UBA12021</strain>
    </source>
</reference>
<protein>
    <recommendedName>
        <fullName evidence="4">Gcp-like domain-containing protein</fullName>
    </recommendedName>
</protein>
<name>A0A656PN53_UNCKA</name>
<dbReference type="SUPFAM" id="SSF53067">
    <property type="entry name" value="Actin-like ATPase domain"/>
    <property type="match status" value="1"/>
</dbReference>